<sequence>MLEHVDVSPSDRMLKQIEIVHAKQILYPSWVEQGEAIPKLYPVVYGSKLTHTSLESEEISATAPQFACQVPNLALH</sequence>
<accession>A0AAE0KUI7</accession>
<protein>
    <submittedName>
        <fullName evidence="1">Uncharacterized protein</fullName>
    </submittedName>
</protein>
<dbReference type="EMBL" id="LGRX02017045">
    <property type="protein sequence ID" value="KAK3261258.1"/>
    <property type="molecule type" value="Genomic_DNA"/>
</dbReference>
<keyword evidence="2" id="KW-1185">Reference proteome</keyword>
<evidence type="ECO:0000313" key="1">
    <source>
        <dbReference type="EMBL" id="KAK3261258.1"/>
    </source>
</evidence>
<dbReference type="Proteomes" id="UP001190700">
    <property type="component" value="Unassembled WGS sequence"/>
</dbReference>
<reference evidence="1 2" key="1">
    <citation type="journal article" date="2015" name="Genome Biol. Evol.">
        <title>Comparative Genomics of a Bacterivorous Green Alga Reveals Evolutionary Causalities and Consequences of Phago-Mixotrophic Mode of Nutrition.</title>
        <authorList>
            <person name="Burns J.A."/>
            <person name="Paasch A."/>
            <person name="Narechania A."/>
            <person name="Kim E."/>
        </authorList>
    </citation>
    <scope>NUCLEOTIDE SEQUENCE [LARGE SCALE GENOMIC DNA]</scope>
    <source>
        <strain evidence="1 2">PLY_AMNH</strain>
    </source>
</reference>
<comment type="caution">
    <text evidence="1">The sequence shown here is derived from an EMBL/GenBank/DDBJ whole genome shotgun (WGS) entry which is preliminary data.</text>
</comment>
<organism evidence="1 2">
    <name type="scientific">Cymbomonas tetramitiformis</name>
    <dbReference type="NCBI Taxonomy" id="36881"/>
    <lineage>
        <taxon>Eukaryota</taxon>
        <taxon>Viridiplantae</taxon>
        <taxon>Chlorophyta</taxon>
        <taxon>Pyramimonadophyceae</taxon>
        <taxon>Pyramimonadales</taxon>
        <taxon>Pyramimonadaceae</taxon>
        <taxon>Cymbomonas</taxon>
    </lineage>
</organism>
<name>A0AAE0KUI7_9CHLO</name>
<dbReference type="AlphaFoldDB" id="A0AAE0KUI7"/>
<gene>
    <name evidence="1" type="ORF">CYMTET_29829</name>
</gene>
<proteinExistence type="predicted"/>
<evidence type="ECO:0000313" key="2">
    <source>
        <dbReference type="Proteomes" id="UP001190700"/>
    </source>
</evidence>